<evidence type="ECO:0000313" key="2">
    <source>
        <dbReference type="EMBL" id="KAK0395087.1"/>
    </source>
</evidence>
<accession>A0AA39LF93</accession>
<dbReference type="Proteomes" id="UP001175271">
    <property type="component" value="Unassembled WGS sequence"/>
</dbReference>
<feature type="transmembrane region" description="Helical" evidence="1">
    <location>
        <begin position="70"/>
        <end position="92"/>
    </location>
</feature>
<evidence type="ECO:0000256" key="1">
    <source>
        <dbReference type="SAM" id="Phobius"/>
    </source>
</evidence>
<feature type="transmembrane region" description="Helical" evidence="1">
    <location>
        <begin position="38"/>
        <end position="58"/>
    </location>
</feature>
<keyword evidence="3" id="KW-1185">Reference proteome</keyword>
<dbReference type="PANTHER" id="PTHR23021:SF37">
    <property type="entry name" value="SERPENTINE RECEPTOR, CLASS T"/>
    <property type="match status" value="1"/>
</dbReference>
<gene>
    <name evidence="2" type="ORF">QR680_001110</name>
</gene>
<sequence length="354" mass="40151">MDAFFRQTEEFTSLYDCSNFSEAAHPIKERQNVILGSVYMFLGSVYIIFYLPCLVVMTKPNLMRYSCFKFMLVLGIIDVVTVTENALITGYLEIVGGVYCTYPNFIYMVGCLSLGLWCCACMLCIILAFNRCVDMCRPDLTEKLFGGFRTYMWFALAFCYWFYFVAFTKPLIFTGYYAAWFFDPFVGMDVEPNFAFSNFPHTANNVTNIVVLSGTYGFLCILLFKKSRMSNSAAISRVQKQVASATVAAALIEFLKIFVQSCSICMLNMTAAVIYVYMQFFVAPPFVVVIGQLTWQAAHGAGSVIYITMNKTIRRGVFNMITCRFSQVNQLHTISMVPKSTNNPTESTHPEMMM</sequence>
<dbReference type="Pfam" id="PF10321">
    <property type="entry name" value="7TM_GPCR_Srt"/>
    <property type="match status" value="1"/>
</dbReference>
<dbReference type="SUPFAM" id="SSF81321">
    <property type="entry name" value="Family A G protein-coupled receptor-like"/>
    <property type="match status" value="1"/>
</dbReference>
<dbReference type="AlphaFoldDB" id="A0AA39LF93"/>
<feature type="transmembrane region" description="Helical" evidence="1">
    <location>
        <begin position="202"/>
        <end position="224"/>
    </location>
</feature>
<keyword evidence="1" id="KW-0472">Membrane</keyword>
<reference evidence="2" key="1">
    <citation type="submission" date="2023-06" db="EMBL/GenBank/DDBJ databases">
        <title>Genomic analysis of the entomopathogenic nematode Steinernema hermaphroditum.</title>
        <authorList>
            <person name="Schwarz E.M."/>
            <person name="Heppert J.K."/>
            <person name="Baniya A."/>
            <person name="Schwartz H.T."/>
            <person name="Tan C.-H."/>
            <person name="Antoshechkin I."/>
            <person name="Sternberg P.W."/>
            <person name="Goodrich-Blair H."/>
            <person name="Dillman A.R."/>
        </authorList>
    </citation>
    <scope>NUCLEOTIDE SEQUENCE</scope>
    <source>
        <strain evidence="2">PS9179</strain>
        <tissue evidence="2">Whole animal</tissue>
    </source>
</reference>
<dbReference type="Gene3D" id="1.20.1070.10">
    <property type="entry name" value="Rhodopsin 7-helix transmembrane proteins"/>
    <property type="match status" value="1"/>
</dbReference>
<protein>
    <submittedName>
        <fullName evidence="2">Uncharacterized protein</fullName>
    </submittedName>
</protein>
<keyword evidence="1" id="KW-0812">Transmembrane</keyword>
<dbReference type="InterPro" id="IPR019425">
    <property type="entry name" value="7TM_GPCR_serpentine_rcpt_Srt"/>
</dbReference>
<keyword evidence="1" id="KW-1133">Transmembrane helix</keyword>
<comment type="caution">
    <text evidence="2">The sequence shown here is derived from an EMBL/GenBank/DDBJ whole genome shotgun (WGS) entry which is preliminary data.</text>
</comment>
<name>A0AA39LF93_9BILA</name>
<feature type="transmembrane region" description="Helical" evidence="1">
    <location>
        <begin position="284"/>
        <end position="307"/>
    </location>
</feature>
<organism evidence="2 3">
    <name type="scientific">Steinernema hermaphroditum</name>
    <dbReference type="NCBI Taxonomy" id="289476"/>
    <lineage>
        <taxon>Eukaryota</taxon>
        <taxon>Metazoa</taxon>
        <taxon>Ecdysozoa</taxon>
        <taxon>Nematoda</taxon>
        <taxon>Chromadorea</taxon>
        <taxon>Rhabditida</taxon>
        <taxon>Tylenchina</taxon>
        <taxon>Panagrolaimomorpha</taxon>
        <taxon>Strongyloidoidea</taxon>
        <taxon>Steinernematidae</taxon>
        <taxon>Steinernema</taxon>
    </lineage>
</organism>
<proteinExistence type="predicted"/>
<feature type="transmembrane region" description="Helical" evidence="1">
    <location>
        <begin position="104"/>
        <end position="129"/>
    </location>
</feature>
<dbReference type="PANTHER" id="PTHR23021">
    <property type="entry name" value="SERPENTINE RECEPTOR, CLASS T"/>
    <property type="match status" value="1"/>
</dbReference>
<evidence type="ECO:0000313" key="3">
    <source>
        <dbReference type="Proteomes" id="UP001175271"/>
    </source>
</evidence>
<dbReference type="EMBL" id="JAUCMV010000005">
    <property type="protein sequence ID" value="KAK0395087.1"/>
    <property type="molecule type" value="Genomic_DNA"/>
</dbReference>
<feature type="transmembrane region" description="Helical" evidence="1">
    <location>
        <begin position="150"/>
        <end position="182"/>
    </location>
</feature>